<accession>A0ABV0Y4V5</accession>
<proteinExistence type="predicted"/>
<comment type="caution">
    <text evidence="1">The sequence shown here is derived from an EMBL/GenBank/DDBJ whole genome shotgun (WGS) entry which is preliminary data.</text>
</comment>
<dbReference type="SUPFAM" id="SSF48726">
    <property type="entry name" value="Immunoglobulin"/>
    <property type="match status" value="1"/>
</dbReference>
<organism evidence="1 2">
    <name type="scientific">Ameca splendens</name>
    <dbReference type="NCBI Taxonomy" id="208324"/>
    <lineage>
        <taxon>Eukaryota</taxon>
        <taxon>Metazoa</taxon>
        <taxon>Chordata</taxon>
        <taxon>Craniata</taxon>
        <taxon>Vertebrata</taxon>
        <taxon>Euteleostomi</taxon>
        <taxon>Actinopterygii</taxon>
        <taxon>Neopterygii</taxon>
        <taxon>Teleostei</taxon>
        <taxon>Neoteleostei</taxon>
        <taxon>Acanthomorphata</taxon>
        <taxon>Ovalentaria</taxon>
        <taxon>Atherinomorphae</taxon>
        <taxon>Cyprinodontiformes</taxon>
        <taxon>Goodeidae</taxon>
        <taxon>Ameca</taxon>
    </lineage>
</organism>
<dbReference type="Proteomes" id="UP001469553">
    <property type="component" value="Unassembled WGS sequence"/>
</dbReference>
<dbReference type="InterPro" id="IPR013783">
    <property type="entry name" value="Ig-like_fold"/>
</dbReference>
<gene>
    <name evidence="1" type="ORF">AMECASPLE_026661</name>
</gene>
<evidence type="ECO:0000313" key="2">
    <source>
        <dbReference type="Proteomes" id="UP001469553"/>
    </source>
</evidence>
<dbReference type="InterPro" id="IPR036179">
    <property type="entry name" value="Ig-like_dom_sf"/>
</dbReference>
<name>A0ABV0Y4V5_9TELE</name>
<keyword evidence="2" id="KW-1185">Reference proteome</keyword>
<evidence type="ECO:0000313" key="1">
    <source>
        <dbReference type="EMBL" id="MEQ2288823.1"/>
    </source>
</evidence>
<sequence length="322" mass="35984">FTTMSGFVPAAEVQHVHFGSTIILGCNISYLYETAWFKQNPDLIPTVVLYATLKEGRPFELFRLSPRHSASLMNRSLALRITGVQAGDLGLYYCTANMNAHVIVGRGTLIHNSSQVLFQHWYPVAVSWLPDDNINLACEGFWENTRSASFTRRKLKNSSQFREKGLDCSIWSPVVLLSLDWNKHRSQKIPEPHHSEQTPPRVTATDLPEEVKIELLAQGHIACACARSRQMTVQPCPKKDVPVIPALPFAPSPRAARTGPIKAGGLLYVLDHSRWTQQMRYAIDQLMAKHHGQKDFLAKVDAEYAAVIQAAPGIQTASCTYH</sequence>
<reference evidence="1 2" key="1">
    <citation type="submission" date="2021-06" db="EMBL/GenBank/DDBJ databases">
        <authorList>
            <person name="Palmer J.M."/>
        </authorList>
    </citation>
    <scope>NUCLEOTIDE SEQUENCE [LARGE SCALE GENOMIC DNA]</scope>
    <source>
        <strain evidence="1 2">AS_MEX2019</strain>
        <tissue evidence="1">Muscle</tissue>
    </source>
</reference>
<dbReference type="EMBL" id="JAHRIP010021559">
    <property type="protein sequence ID" value="MEQ2288823.1"/>
    <property type="molecule type" value="Genomic_DNA"/>
</dbReference>
<dbReference type="Gene3D" id="2.60.40.10">
    <property type="entry name" value="Immunoglobulins"/>
    <property type="match status" value="1"/>
</dbReference>
<feature type="non-terminal residue" evidence="1">
    <location>
        <position position="1"/>
    </location>
</feature>
<protein>
    <recommendedName>
        <fullName evidence="3">Ig-like domain-containing protein</fullName>
    </recommendedName>
</protein>
<evidence type="ECO:0008006" key="3">
    <source>
        <dbReference type="Google" id="ProtNLM"/>
    </source>
</evidence>